<accession>A0ABR4IJM4</accession>
<feature type="domain" description="DUF4246" evidence="3">
    <location>
        <begin position="11"/>
        <end position="85"/>
    </location>
</feature>
<dbReference type="InterPro" id="IPR049207">
    <property type="entry name" value="DUF4246_N"/>
</dbReference>
<reference evidence="4 5" key="1">
    <citation type="submission" date="2024-07" db="EMBL/GenBank/DDBJ databases">
        <title>Section-level genome sequencing and comparative genomics of Aspergillus sections Usti and Cavernicolus.</title>
        <authorList>
            <consortium name="Lawrence Berkeley National Laboratory"/>
            <person name="Nybo J.L."/>
            <person name="Vesth T.C."/>
            <person name="Theobald S."/>
            <person name="Frisvad J.C."/>
            <person name="Larsen T.O."/>
            <person name="Kjaerboelling I."/>
            <person name="Rothschild-Mancinelli K."/>
            <person name="Lyhne E.K."/>
            <person name="Kogle M.E."/>
            <person name="Barry K."/>
            <person name="Clum A."/>
            <person name="Na H."/>
            <person name="Ledsgaard L."/>
            <person name="Lin J."/>
            <person name="Lipzen A."/>
            <person name="Kuo A."/>
            <person name="Riley R."/>
            <person name="Mondo S."/>
            <person name="LaButti K."/>
            <person name="Haridas S."/>
            <person name="Pangalinan J."/>
            <person name="Salamov A.A."/>
            <person name="Simmons B.A."/>
            <person name="Magnuson J.K."/>
            <person name="Chen J."/>
            <person name="Drula E."/>
            <person name="Henrissat B."/>
            <person name="Wiebenga A."/>
            <person name="Lubbers R.J."/>
            <person name="Gomes A.C."/>
            <person name="Makela M.R."/>
            <person name="Stajich J."/>
            <person name="Grigoriev I.V."/>
            <person name="Mortensen U.H."/>
            <person name="De vries R.P."/>
            <person name="Baker S.E."/>
            <person name="Andersen M.R."/>
        </authorList>
    </citation>
    <scope>NUCLEOTIDE SEQUENCE [LARGE SCALE GENOMIC DNA]</scope>
    <source>
        <strain evidence="4 5">CBS 600.67</strain>
    </source>
</reference>
<dbReference type="Pfam" id="PF21666">
    <property type="entry name" value="DUF4246_N"/>
    <property type="match status" value="1"/>
</dbReference>
<evidence type="ECO:0000256" key="1">
    <source>
        <dbReference type="SAM" id="MobiDB-lite"/>
    </source>
</evidence>
<evidence type="ECO:0000313" key="5">
    <source>
        <dbReference type="Proteomes" id="UP001610335"/>
    </source>
</evidence>
<dbReference type="InterPro" id="IPR049192">
    <property type="entry name" value="DUF4246_C"/>
</dbReference>
<evidence type="ECO:0000259" key="3">
    <source>
        <dbReference type="Pfam" id="PF21666"/>
    </source>
</evidence>
<proteinExistence type="predicted"/>
<organism evidence="4 5">
    <name type="scientific">Aspergillus cavernicola</name>
    <dbReference type="NCBI Taxonomy" id="176166"/>
    <lineage>
        <taxon>Eukaryota</taxon>
        <taxon>Fungi</taxon>
        <taxon>Dikarya</taxon>
        <taxon>Ascomycota</taxon>
        <taxon>Pezizomycotina</taxon>
        <taxon>Eurotiomycetes</taxon>
        <taxon>Eurotiomycetidae</taxon>
        <taxon>Eurotiales</taxon>
        <taxon>Aspergillaceae</taxon>
        <taxon>Aspergillus</taxon>
        <taxon>Aspergillus subgen. Nidulantes</taxon>
    </lineage>
</organism>
<evidence type="ECO:0000313" key="4">
    <source>
        <dbReference type="EMBL" id="KAL2827946.1"/>
    </source>
</evidence>
<protein>
    <recommendedName>
        <fullName evidence="6">Fe2OG dioxygenase domain-containing protein</fullName>
    </recommendedName>
</protein>
<feature type="domain" description="DUF4246" evidence="2">
    <location>
        <begin position="96"/>
        <end position="521"/>
    </location>
</feature>
<sequence>MSGTQSTPYDLPGFTLPLNFKPEISWNDTRFPNALDSDDITGGCCGYIFTLRELLMMQIMESITNKPDWDKKVWNEEITNKWRKELSESGKDVTEPMINYIIEELKWKAKQYGKTGIVTAYDPGVVKSDVAILPELQKQLREAVKPLENVPEDEKDYHPRSDMKVVDLVHPSLFPLVYGKTRILRDQRIGADDCFQSVGQGELTVVQDEVRIHHWDLGETRPYSTKFQWLPCNVELTPDGQCRIASYINNLHPMKHRNLYRVIEQILTRTIPLWNISLTRGFDLPWRIQYREVEYIPDQEPEPVPENDEDRYSDEFWERHEAWQHRRQPQQPEPDQFQPPEDSRRDPVHLYAQFQDKGLQIIVKLANIELTPDKPEYEGGAWHIEGQLNERICATAIYYYDSENITDNALSFRHRASEEYFQDVTYGQNEFQFLRVFGFEPDAGNGDTGSQITQDLGSVSTHTGRLLTFPNTLQHRVSPFSLADRSKPGHRKILAFFLIDPTRRIISTANIPPQREDWCQEWKGAVHDVLGRRLPVELQDMVHKNNSGFTPMTLDEAKKYRLEIMDERSVTSEQGNHLFEQGGFSLCEH</sequence>
<dbReference type="PANTHER" id="PTHR33119">
    <property type="entry name" value="IFI3P"/>
    <property type="match status" value="1"/>
</dbReference>
<dbReference type="EMBL" id="JBFXLS010000022">
    <property type="protein sequence ID" value="KAL2827946.1"/>
    <property type="molecule type" value="Genomic_DNA"/>
</dbReference>
<comment type="caution">
    <text evidence="4">The sequence shown here is derived from an EMBL/GenBank/DDBJ whole genome shotgun (WGS) entry which is preliminary data.</text>
</comment>
<evidence type="ECO:0008006" key="6">
    <source>
        <dbReference type="Google" id="ProtNLM"/>
    </source>
</evidence>
<gene>
    <name evidence="4" type="ORF">BDW59DRAFT_159904</name>
</gene>
<feature type="region of interest" description="Disordered" evidence="1">
    <location>
        <begin position="323"/>
        <end position="344"/>
    </location>
</feature>
<feature type="compositionally biased region" description="Low complexity" evidence="1">
    <location>
        <begin position="329"/>
        <end position="340"/>
    </location>
</feature>
<dbReference type="Proteomes" id="UP001610335">
    <property type="component" value="Unassembled WGS sequence"/>
</dbReference>
<dbReference type="InterPro" id="IPR025340">
    <property type="entry name" value="DUF4246"/>
</dbReference>
<dbReference type="PANTHER" id="PTHR33119:SF1">
    <property type="entry name" value="FE2OG DIOXYGENASE DOMAIN-CONTAINING PROTEIN"/>
    <property type="match status" value="1"/>
</dbReference>
<evidence type="ECO:0000259" key="2">
    <source>
        <dbReference type="Pfam" id="PF14033"/>
    </source>
</evidence>
<dbReference type="Pfam" id="PF14033">
    <property type="entry name" value="DUF4246"/>
    <property type="match status" value="1"/>
</dbReference>
<name>A0ABR4IJM4_9EURO</name>
<keyword evidence="5" id="KW-1185">Reference proteome</keyword>